<dbReference type="Proteomes" id="UP001162164">
    <property type="component" value="Unassembled WGS sequence"/>
</dbReference>
<keyword evidence="2" id="KW-0732">Signal</keyword>
<dbReference type="PROSITE" id="PS50294">
    <property type="entry name" value="WD_REPEATS_REGION"/>
    <property type="match status" value="1"/>
</dbReference>
<protein>
    <submittedName>
        <fullName evidence="3">Uncharacterized protein</fullName>
    </submittedName>
</protein>
<evidence type="ECO:0000313" key="4">
    <source>
        <dbReference type="Proteomes" id="UP001162164"/>
    </source>
</evidence>
<feature type="repeat" description="WD" evidence="1">
    <location>
        <begin position="93"/>
        <end position="134"/>
    </location>
</feature>
<dbReference type="Gene3D" id="2.130.10.10">
    <property type="entry name" value="YVTN repeat-like/Quinoprotein amine dehydrogenase"/>
    <property type="match status" value="1"/>
</dbReference>
<dbReference type="SUPFAM" id="SSF50978">
    <property type="entry name" value="WD40 repeat-like"/>
    <property type="match status" value="1"/>
</dbReference>
<evidence type="ECO:0000313" key="3">
    <source>
        <dbReference type="EMBL" id="KAJ8973617.1"/>
    </source>
</evidence>
<accession>A0ABQ9J6R5</accession>
<gene>
    <name evidence="3" type="ORF">NQ317_003247</name>
</gene>
<name>A0ABQ9J6R5_9CUCU</name>
<organism evidence="3 4">
    <name type="scientific">Molorchus minor</name>
    <dbReference type="NCBI Taxonomy" id="1323400"/>
    <lineage>
        <taxon>Eukaryota</taxon>
        <taxon>Metazoa</taxon>
        <taxon>Ecdysozoa</taxon>
        <taxon>Arthropoda</taxon>
        <taxon>Hexapoda</taxon>
        <taxon>Insecta</taxon>
        <taxon>Pterygota</taxon>
        <taxon>Neoptera</taxon>
        <taxon>Endopterygota</taxon>
        <taxon>Coleoptera</taxon>
        <taxon>Polyphaga</taxon>
        <taxon>Cucujiformia</taxon>
        <taxon>Chrysomeloidea</taxon>
        <taxon>Cerambycidae</taxon>
        <taxon>Lamiinae</taxon>
        <taxon>Monochamini</taxon>
        <taxon>Molorchus</taxon>
    </lineage>
</organism>
<dbReference type="InterPro" id="IPR015943">
    <property type="entry name" value="WD40/YVTN_repeat-like_dom_sf"/>
</dbReference>
<keyword evidence="1" id="KW-0853">WD repeat</keyword>
<dbReference type="InterPro" id="IPR001680">
    <property type="entry name" value="WD40_rpt"/>
</dbReference>
<proteinExistence type="predicted"/>
<dbReference type="SMART" id="SM00320">
    <property type="entry name" value="WD40"/>
    <property type="match status" value="2"/>
</dbReference>
<dbReference type="InterPro" id="IPR016346">
    <property type="entry name" value="G-protein_beta_1-5"/>
</dbReference>
<dbReference type="Pfam" id="PF00400">
    <property type="entry name" value="WD40"/>
    <property type="match status" value="2"/>
</dbReference>
<comment type="caution">
    <text evidence="3">The sequence shown here is derived from an EMBL/GenBank/DDBJ whole genome shotgun (WGS) entry which is preliminary data.</text>
</comment>
<evidence type="ECO:0000256" key="2">
    <source>
        <dbReference type="SAM" id="SignalP"/>
    </source>
</evidence>
<evidence type="ECO:0000256" key="1">
    <source>
        <dbReference type="PROSITE-ProRule" id="PRU00221"/>
    </source>
</evidence>
<feature type="signal peptide" evidence="2">
    <location>
        <begin position="1"/>
        <end position="26"/>
    </location>
</feature>
<feature type="chain" id="PRO_5045440388" evidence="2">
    <location>
        <begin position="27"/>
        <end position="140"/>
    </location>
</feature>
<dbReference type="EMBL" id="JAPWTJ010001144">
    <property type="protein sequence ID" value="KAJ8973617.1"/>
    <property type="molecule type" value="Genomic_DNA"/>
</dbReference>
<dbReference type="PANTHER" id="PTHR19850">
    <property type="entry name" value="GUANINE NUCLEOTIDE-BINDING PROTEIN BETA G PROTEIN BETA"/>
    <property type="match status" value="1"/>
</dbReference>
<dbReference type="PROSITE" id="PS50082">
    <property type="entry name" value="WD_REPEATS_2"/>
    <property type="match status" value="1"/>
</dbReference>
<dbReference type="InterPro" id="IPR036322">
    <property type="entry name" value="WD40_repeat_dom_sf"/>
</dbReference>
<reference evidence="3" key="1">
    <citation type="journal article" date="2023" name="Insect Mol. Biol.">
        <title>Genome sequencing provides insights into the evolution of gene families encoding plant cell wall-degrading enzymes in longhorned beetles.</title>
        <authorList>
            <person name="Shin N.R."/>
            <person name="Okamura Y."/>
            <person name="Kirsch R."/>
            <person name="Pauchet Y."/>
        </authorList>
    </citation>
    <scope>NUCLEOTIDE SEQUENCE</scope>
    <source>
        <strain evidence="3">MMC_N1</strain>
    </source>
</reference>
<keyword evidence="4" id="KW-1185">Reference proteome</keyword>
<sequence length="140" mass="15605">MTVCDLNKSRHSRLVIILLVVSHACGGMDNMYTVYDLNNRDTNGAAKIVRELAGYDGFLSSCRFLSDKSIITGSGDMKICKWDLETGRKTSDFIAHNGDVVSISLSPDGNSFVTGSVDKTCRLWDIREEKTKTNIFWTRS</sequence>